<evidence type="ECO:0000256" key="12">
    <source>
        <dbReference type="ARBA" id="ARBA00049117"/>
    </source>
</evidence>
<dbReference type="FunFam" id="3.40.50.300:FF:000273">
    <property type="entry name" value="GTP-binding protein Rheb homolog"/>
    <property type="match status" value="1"/>
</dbReference>
<accession>A0A439D9R5</accession>
<dbReference type="CDD" id="cd04137">
    <property type="entry name" value="RheB"/>
    <property type="match status" value="1"/>
</dbReference>
<dbReference type="InterPro" id="IPR027417">
    <property type="entry name" value="P-loop_NTPase"/>
</dbReference>
<keyword evidence="3" id="KW-0547">Nucleotide-binding</keyword>
<dbReference type="PROSITE" id="PS51420">
    <property type="entry name" value="RHO"/>
    <property type="match status" value="1"/>
</dbReference>
<keyword evidence="5" id="KW-0460">Magnesium</keyword>
<dbReference type="GO" id="GO:0005525">
    <property type="term" value="F:GTP binding"/>
    <property type="evidence" value="ECO:0007669"/>
    <property type="project" value="UniProtKB-KW"/>
</dbReference>
<dbReference type="Gene3D" id="3.40.50.300">
    <property type="entry name" value="P-loop containing nucleotide triphosphate hydrolases"/>
    <property type="match status" value="1"/>
</dbReference>
<dbReference type="GO" id="GO:0012505">
    <property type="term" value="C:endomembrane system"/>
    <property type="evidence" value="ECO:0007669"/>
    <property type="project" value="UniProtKB-SubCell"/>
</dbReference>
<dbReference type="SMART" id="SM00175">
    <property type="entry name" value="RAB"/>
    <property type="match status" value="1"/>
</dbReference>
<dbReference type="STRING" id="363999.A0A439D9R5"/>
<keyword evidence="14" id="KW-1185">Reference proteome</keyword>
<dbReference type="SMART" id="SM00174">
    <property type="entry name" value="RHO"/>
    <property type="match status" value="1"/>
</dbReference>
<dbReference type="InterPro" id="IPR020849">
    <property type="entry name" value="Small_GTPase_Ras-type"/>
</dbReference>
<name>A0A439D9R5_9PEZI</name>
<dbReference type="InterPro" id="IPR001806">
    <property type="entry name" value="Small_GTPase"/>
</dbReference>
<dbReference type="GO" id="GO:0016020">
    <property type="term" value="C:membrane"/>
    <property type="evidence" value="ECO:0007669"/>
    <property type="project" value="InterPro"/>
</dbReference>
<dbReference type="GO" id="GO:0046872">
    <property type="term" value="F:metal ion binding"/>
    <property type="evidence" value="ECO:0007669"/>
    <property type="project" value="UniProtKB-KW"/>
</dbReference>
<keyword evidence="4" id="KW-0378">Hydrolase</keyword>
<proteinExistence type="inferred from homology"/>
<evidence type="ECO:0000256" key="6">
    <source>
        <dbReference type="ARBA" id="ARBA00023134"/>
    </source>
</evidence>
<comment type="catalytic activity">
    <reaction evidence="12">
        <text>GTP + H2O = GDP + phosphate + H(+)</text>
        <dbReference type="Rhea" id="RHEA:19669"/>
        <dbReference type="ChEBI" id="CHEBI:15377"/>
        <dbReference type="ChEBI" id="CHEBI:15378"/>
        <dbReference type="ChEBI" id="CHEBI:37565"/>
        <dbReference type="ChEBI" id="CHEBI:43474"/>
        <dbReference type="ChEBI" id="CHEBI:58189"/>
    </reaction>
    <physiologicalReaction direction="left-to-right" evidence="12">
        <dbReference type="Rhea" id="RHEA:19670"/>
    </physiologicalReaction>
</comment>
<keyword evidence="2" id="KW-0479">Metal-binding</keyword>
<dbReference type="PANTHER" id="PTHR24070">
    <property type="entry name" value="RAS, DI-RAS, AND RHEB FAMILY MEMBERS OF SMALL GTPASE SUPERFAMILY"/>
    <property type="match status" value="1"/>
</dbReference>
<keyword evidence="7" id="KW-0472">Membrane</keyword>
<evidence type="ECO:0000256" key="1">
    <source>
        <dbReference type="ARBA" id="ARBA00022481"/>
    </source>
</evidence>
<dbReference type="NCBIfam" id="TIGR00231">
    <property type="entry name" value="small_GTP"/>
    <property type="match status" value="1"/>
</dbReference>
<dbReference type="InterPro" id="IPR005225">
    <property type="entry name" value="Small_GTP-bd"/>
</dbReference>
<keyword evidence="6" id="KW-0342">GTP-binding</keyword>
<reference evidence="13 14" key="1">
    <citation type="submission" date="2018-12" db="EMBL/GenBank/DDBJ databases">
        <title>Draft genome sequence of Xylaria grammica IHI A82.</title>
        <authorList>
            <person name="Buettner E."/>
            <person name="Kellner H."/>
        </authorList>
    </citation>
    <scope>NUCLEOTIDE SEQUENCE [LARGE SCALE GENOMIC DNA]</scope>
    <source>
        <strain evidence="13 14">IHI A82</strain>
    </source>
</reference>
<comment type="similarity">
    <text evidence="10">Belongs to the small GTPase superfamily. Rheb family.</text>
</comment>
<keyword evidence="9" id="KW-0636">Prenylation</keyword>
<sequence length="205" mass="22799">MPPPSKQRKVAIVGSRSVATPRLLTGLLTARNVANTGKSSLAVQFVDGHFVESYYPTIENTFSKVIRFKGQDYTTEIVDTAGQDEYSILNSKHFIGIHGYMLVYSVSSLPSFEMVQVIREKILNHLGTDWVPIVIVGNKSDLRPEQRQVSQDDGRKLSEKFNCAWTEASARYNENVGKAFELLIAQIEKSQNPNEATGGGKCELM</sequence>
<dbReference type="SUPFAM" id="SSF52540">
    <property type="entry name" value="P-loop containing nucleoside triphosphate hydrolases"/>
    <property type="match status" value="1"/>
</dbReference>
<evidence type="ECO:0000256" key="4">
    <source>
        <dbReference type="ARBA" id="ARBA00022801"/>
    </source>
</evidence>
<dbReference type="PRINTS" id="PR00449">
    <property type="entry name" value="RASTRNSFRMNG"/>
</dbReference>
<protein>
    <recommendedName>
        <fullName evidence="15">Rheb small monomeric GTPase RhbA</fullName>
    </recommendedName>
</protein>
<evidence type="ECO:0000256" key="3">
    <source>
        <dbReference type="ARBA" id="ARBA00022741"/>
    </source>
</evidence>
<evidence type="ECO:0000256" key="5">
    <source>
        <dbReference type="ARBA" id="ARBA00022842"/>
    </source>
</evidence>
<evidence type="ECO:0000313" key="14">
    <source>
        <dbReference type="Proteomes" id="UP000286045"/>
    </source>
</evidence>
<dbReference type="EMBL" id="RYZI01000089">
    <property type="protein sequence ID" value="RWA11148.1"/>
    <property type="molecule type" value="Genomic_DNA"/>
</dbReference>
<dbReference type="PROSITE" id="PS51419">
    <property type="entry name" value="RAB"/>
    <property type="match status" value="1"/>
</dbReference>
<evidence type="ECO:0008006" key="15">
    <source>
        <dbReference type="Google" id="ProtNLM"/>
    </source>
</evidence>
<evidence type="ECO:0000256" key="7">
    <source>
        <dbReference type="ARBA" id="ARBA00023136"/>
    </source>
</evidence>
<keyword evidence="1" id="KW-0488">Methylation</keyword>
<dbReference type="GO" id="GO:0007165">
    <property type="term" value="P:signal transduction"/>
    <property type="evidence" value="ECO:0007669"/>
    <property type="project" value="InterPro"/>
</dbReference>
<dbReference type="PROSITE" id="PS51421">
    <property type="entry name" value="RAS"/>
    <property type="match status" value="1"/>
</dbReference>
<dbReference type="SMART" id="SM00173">
    <property type="entry name" value="RAS"/>
    <property type="match status" value="1"/>
</dbReference>
<comment type="caution">
    <text evidence="13">The sequence shown here is derived from an EMBL/GenBank/DDBJ whole genome shotgun (WGS) entry which is preliminary data.</text>
</comment>
<evidence type="ECO:0000256" key="2">
    <source>
        <dbReference type="ARBA" id="ARBA00022723"/>
    </source>
</evidence>
<evidence type="ECO:0000256" key="11">
    <source>
        <dbReference type="ARBA" id="ARBA00046278"/>
    </source>
</evidence>
<evidence type="ECO:0000256" key="8">
    <source>
        <dbReference type="ARBA" id="ARBA00023288"/>
    </source>
</evidence>
<organism evidence="13 14">
    <name type="scientific">Xylaria grammica</name>
    <dbReference type="NCBI Taxonomy" id="363999"/>
    <lineage>
        <taxon>Eukaryota</taxon>
        <taxon>Fungi</taxon>
        <taxon>Dikarya</taxon>
        <taxon>Ascomycota</taxon>
        <taxon>Pezizomycotina</taxon>
        <taxon>Sordariomycetes</taxon>
        <taxon>Xylariomycetidae</taxon>
        <taxon>Xylariales</taxon>
        <taxon>Xylariaceae</taxon>
        <taxon>Xylaria</taxon>
    </lineage>
</organism>
<comment type="subcellular location">
    <subcellularLocation>
        <location evidence="11">Endomembrane system</location>
        <topology evidence="11">Lipid-anchor</topology>
        <orientation evidence="11">Cytoplasmic side</orientation>
    </subcellularLocation>
</comment>
<evidence type="ECO:0000256" key="9">
    <source>
        <dbReference type="ARBA" id="ARBA00023289"/>
    </source>
</evidence>
<dbReference type="Proteomes" id="UP000286045">
    <property type="component" value="Unassembled WGS sequence"/>
</dbReference>
<dbReference type="Pfam" id="PF00071">
    <property type="entry name" value="Ras"/>
    <property type="match status" value="1"/>
</dbReference>
<dbReference type="GO" id="GO:0003924">
    <property type="term" value="F:GTPase activity"/>
    <property type="evidence" value="ECO:0007669"/>
    <property type="project" value="InterPro"/>
</dbReference>
<evidence type="ECO:0000313" key="13">
    <source>
        <dbReference type="EMBL" id="RWA11148.1"/>
    </source>
</evidence>
<gene>
    <name evidence="13" type="ORF">EKO27_g3964</name>
</gene>
<dbReference type="AlphaFoldDB" id="A0A439D9R5"/>
<keyword evidence="8" id="KW-0449">Lipoprotein</keyword>
<evidence type="ECO:0000256" key="10">
    <source>
        <dbReference type="ARBA" id="ARBA00037969"/>
    </source>
</evidence>